<sequence>MTSQDSQVFSREITLLIEKEFEAEITLLFEKSLSISPKEFKADELAQNFHHKITTMPNVNDIYKLVIKLKVEKCGSFNDLVVDRFGDLLWYTVSETERNKIEEEYEVLRKDIIKELTLAPPQPTISTTVTTNEQSFNEIFYMGIVDYMPPKNFNNPIPDSMDFIQGITTSPQTN</sequence>
<comment type="caution">
    <text evidence="1">The sequence shown here is derived from an EMBL/GenBank/DDBJ whole genome shotgun (WGS) entry which is preliminary data.</text>
</comment>
<accession>A0ACA9MLX7</accession>
<organism evidence="1 2">
    <name type="scientific">Dentiscutata heterogama</name>
    <dbReference type="NCBI Taxonomy" id="1316150"/>
    <lineage>
        <taxon>Eukaryota</taxon>
        <taxon>Fungi</taxon>
        <taxon>Fungi incertae sedis</taxon>
        <taxon>Mucoromycota</taxon>
        <taxon>Glomeromycotina</taxon>
        <taxon>Glomeromycetes</taxon>
        <taxon>Diversisporales</taxon>
        <taxon>Gigasporaceae</taxon>
        <taxon>Dentiscutata</taxon>
    </lineage>
</organism>
<keyword evidence="2" id="KW-1185">Reference proteome</keyword>
<proteinExistence type="predicted"/>
<reference evidence="1" key="1">
    <citation type="submission" date="2021-06" db="EMBL/GenBank/DDBJ databases">
        <authorList>
            <person name="Kallberg Y."/>
            <person name="Tangrot J."/>
            <person name="Rosling A."/>
        </authorList>
    </citation>
    <scope>NUCLEOTIDE SEQUENCE</scope>
    <source>
        <strain evidence="1">IL203A</strain>
    </source>
</reference>
<name>A0ACA9MLX7_9GLOM</name>
<dbReference type="EMBL" id="CAJVPU010009879">
    <property type="protein sequence ID" value="CAG8599535.1"/>
    <property type="molecule type" value="Genomic_DNA"/>
</dbReference>
<protein>
    <submittedName>
        <fullName evidence="1">17385_t:CDS:1</fullName>
    </submittedName>
</protein>
<evidence type="ECO:0000313" key="1">
    <source>
        <dbReference type="EMBL" id="CAG8599535.1"/>
    </source>
</evidence>
<evidence type="ECO:0000313" key="2">
    <source>
        <dbReference type="Proteomes" id="UP000789702"/>
    </source>
</evidence>
<gene>
    <name evidence="1" type="ORF">DHETER_LOCUS7189</name>
</gene>
<dbReference type="Proteomes" id="UP000789702">
    <property type="component" value="Unassembled WGS sequence"/>
</dbReference>